<proteinExistence type="predicted"/>
<feature type="domain" description="DUF1989" evidence="1">
    <location>
        <begin position="13"/>
        <end position="191"/>
    </location>
</feature>
<protein>
    <recommendedName>
        <fullName evidence="1">DUF1989 domain-containing protein</fullName>
    </recommendedName>
</protein>
<keyword evidence="3" id="KW-1185">Reference proteome</keyword>
<dbReference type="InterPro" id="IPR018959">
    <property type="entry name" value="DUF1989"/>
</dbReference>
<name>A0A0D2ITC1_9EURO</name>
<dbReference type="HOGENOM" id="CLU_079904_1_1_1"/>
<dbReference type="Pfam" id="PF09347">
    <property type="entry name" value="DUF1989"/>
    <property type="match status" value="1"/>
</dbReference>
<organism evidence="2 3">
    <name type="scientific">Rhinocladiella mackenziei CBS 650.93</name>
    <dbReference type="NCBI Taxonomy" id="1442369"/>
    <lineage>
        <taxon>Eukaryota</taxon>
        <taxon>Fungi</taxon>
        <taxon>Dikarya</taxon>
        <taxon>Ascomycota</taxon>
        <taxon>Pezizomycotina</taxon>
        <taxon>Eurotiomycetes</taxon>
        <taxon>Chaetothyriomycetidae</taxon>
        <taxon>Chaetothyriales</taxon>
        <taxon>Herpotrichiellaceae</taxon>
        <taxon>Rhinocladiella</taxon>
    </lineage>
</organism>
<dbReference type="OrthoDB" id="504708at2759"/>
<accession>A0A0D2ITC1</accession>
<dbReference type="EMBL" id="KN847484">
    <property type="protein sequence ID" value="KIW99969.1"/>
    <property type="molecule type" value="Genomic_DNA"/>
</dbReference>
<dbReference type="Proteomes" id="UP000053617">
    <property type="component" value="Unassembled WGS sequence"/>
</dbReference>
<dbReference type="RefSeq" id="XP_013267182.1">
    <property type="nucleotide sequence ID" value="XM_013411728.1"/>
</dbReference>
<gene>
    <name evidence="2" type="ORF">Z518_10897</name>
</gene>
<dbReference type="GeneID" id="25298968"/>
<dbReference type="AlphaFoldDB" id="A0A0D2ITC1"/>
<evidence type="ECO:0000313" key="2">
    <source>
        <dbReference type="EMBL" id="KIW99969.1"/>
    </source>
</evidence>
<dbReference type="PANTHER" id="PTHR31527:SF0">
    <property type="entry name" value="RE64534P"/>
    <property type="match status" value="1"/>
</dbReference>
<dbReference type="VEuPathDB" id="FungiDB:Z518_10897"/>
<reference evidence="2 3" key="1">
    <citation type="submission" date="2015-01" db="EMBL/GenBank/DDBJ databases">
        <title>The Genome Sequence of Rhinocladiella mackenzie CBS 650.93.</title>
        <authorList>
            <consortium name="The Broad Institute Genomics Platform"/>
            <person name="Cuomo C."/>
            <person name="de Hoog S."/>
            <person name="Gorbushina A."/>
            <person name="Stielow B."/>
            <person name="Teixiera M."/>
            <person name="Abouelleil A."/>
            <person name="Chapman S.B."/>
            <person name="Priest M."/>
            <person name="Young S.K."/>
            <person name="Wortman J."/>
            <person name="Nusbaum C."/>
            <person name="Birren B."/>
        </authorList>
    </citation>
    <scope>NUCLEOTIDE SEQUENCE [LARGE SCALE GENOMIC DNA]</scope>
    <source>
        <strain evidence="2 3">CBS 650.93</strain>
    </source>
</reference>
<sequence length="238" mass="25968">MPPPTYSLFTQYTIPARSSAAVPVSRSQKLSVINTHGTQVIDFWAFTLPSTTPSDRNDTSSSPSTLTTYLSMSHTRASTLHLSPLVDDTLVTDRREPMLKLIGDTTPGLHDTLIPACDITRYRQLGVPEGEYHANCTDNLFAALSRDTTYTFPRDTAPDPLNLFMNIPVVPLTPGTARAANNLTAGAEIQFQNPICEKGAKVVFEALVDCVVVMSACPQDLVRVNNMMPTEAHFVVEA</sequence>
<evidence type="ECO:0000259" key="1">
    <source>
        <dbReference type="Pfam" id="PF09347"/>
    </source>
</evidence>
<dbReference type="PANTHER" id="PTHR31527">
    <property type="entry name" value="RE64534P"/>
    <property type="match status" value="1"/>
</dbReference>
<evidence type="ECO:0000313" key="3">
    <source>
        <dbReference type="Proteomes" id="UP000053617"/>
    </source>
</evidence>